<dbReference type="EMBL" id="JAAKGU010000003">
    <property type="protein sequence ID" value="NGM82715.1"/>
    <property type="molecule type" value="Genomic_DNA"/>
</dbReference>
<feature type="transmembrane region" description="Helical" evidence="1">
    <location>
        <begin position="26"/>
        <end position="49"/>
    </location>
</feature>
<dbReference type="RefSeq" id="WP_165097367.1">
    <property type="nucleotide sequence ID" value="NZ_JAAKGU010000003.1"/>
</dbReference>
<evidence type="ECO:0000256" key="1">
    <source>
        <dbReference type="SAM" id="Phobius"/>
    </source>
</evidence>
<evidence type="ECO:0000313" key="3">
    <source>
        <dbReference type="Proteomes" id="UP000480151"/>
    </source>
</evidence>
<keyword evidence="3" id="KW-1185">Reference proteome</keyword>
<keyword evidence="1" id="KW-0812">Transmembrane</keyword>
<protein>
    <recommendedName>
        <fullName evidence="4">Major facilitator superfamily (MFS) profile domain-containing protein</fullName>
    </recommendedName>
</protein>
<comment type="caution">
    <text evidence="2">The sequence shown here is derived from an EMBL/GenBank/DDBJ whole genome shotgun (WGS) entry which is preliminary data.</text>
</comment>
<evidence type="ECO:0008006" key="4">
    <source>
        <dbReference type="Google" id="ProtNLM"/>
    </source>
</evidence>
<keyword evidence="1" id="KW-0472">Membrane</keyword>
<gene>
    <name evidence="2" type="ORF">G5B47_09835</name>
</gene>
<name>A0A6M1PK63_9BACL</name>
<sequence>MVQSAVMIGAPVLGGVMIDWAGPRQIFASLGLVITLVGGLGMLLGRLLWPGEKEEERRAAASFSAGSQNDYK</sequence>
<keyword evidence="1" id="KW-1133">Transmembrane helix</keyword>
<proteinExistence type="predicted"/>
<dbReference type="Proteomes" id="UP000480151">
    <property type="component" value="Unassembled WGS sequence"/>
</dbReference>
<evidence type="ECO:0000313" key="2">
    <source>
        <dbReference type="EMBL" id="NGM82715.1"/>
    </source>
</evidence>
<organism evidence="2 3">
    <name type="scientific">Paenibacillus apii</name>
    <dbReference type="NCBI Taxonomy" id="1850370"/>
    <lineage>
        <taxon>Bacteria</taxon>
        <taxon>Bacillati</taxon>
        <taxon>Bacillota</taxon>
        <taxon>Bacilli</taxon>
        <taxon>Bacillales</taxon>
        <taxon>Paenibacillaceae</taxon>
        <taxon>Paenibacillus</taxon>
    </lineage>
</organism>
<dbReference type="AlphaFoldDB" id="A0A6M1PK63"/>
<accession>A0A6M1PK63</accession>
<reference evidence="2 3" key="1">
    <citation type="submission" date="2020-02" db="EMBL/GenBank/DDBJ databases">
        <authorList>
            <person name="Gao J."/>
            <person name="Sun J."/>
        </authorList>
    </citation>
    <scope>NUCLEOTIDE SEQUENCE [LARGE SCALE GENOMIC DNA]</scope>
    <source>
        <strain evidence="2 3">7124</strain>
    </source>
</reference>